<comment type="caution">
    <text evidence="1">The sequence shown here is derived from an EMBL/GenBank/DDBJ whole genome shotgun (WGS) entry which is preliminary data.</text>
</comment>
<organism evidence="1 2">
    <name type="scientific">Austropuccinia psidii MF-1</name>
    <dbReference type="NCBI Taxonomy" id="1389203"/>
    <lineage>
        <taxon>Eukaryota</taxon>
        <taxon>Fungi</taxon>
        <taxon>Dikarya</taxon>
        <taxon>Basidiomycota</taxon>
        <taxon>Pucciniomycotina</taxon>
        <taxon>Pucciniomycetes</taxon>
        <taxon>Pucciniales</taxon>
        <taxon>Sphaerophragmiaceae</taxon>
        <taxon>Austropuccinia</taxon>
    </lineage>
</organism>
<evidence type="ECO:0000313" key="1">
    <source>
        <dbReference type="EMBL" id="MBW0482867.1"/>
    </source>
</evidence>
<accession>A0A9Q3CHT7</accession>
<proteinExistence type="predicted"/>
<keyword evidence="2" id="KW-1185">Reference proteome</keyword>
<sequence>MKGLITFNADPSNSSSNDFSSANKFAALVGDSRAPSFPTSVHIPSHNSHESSLSSRDEVFKDVKDFGEDNSMSSLHPFHGNVDLPP</sequence>
<dbReference type="AlphaFoldDB" id="A0A9Q3CHT7"/>
<evidence type="ECO:0000313" key="2">
    <source>
        <dbReference type="Proteomes" id="UP000765509"/>
    </source>
</evidence>
<protein>
    <submittedName>
        <fullName evidence="1">Uncharacterized protein</fullName>
    </submittedName>
</protein>
<gene>
    <name evidence="1" type="ORF">O181_022582</name>
</gene>
<dbReference type="Proteomes" id="UP000765509">
    <property type="component" value="Unassembled WGS sequence"/>
</dbReference>
<reference evidence="1" key="1">
    <citation type="submission" date="2021-03" db="EMBL/GenBank/DDBJ databases">
        <title>Draft genome sequence of rust myrtle Austropuccinia psidii MF-1, a brazilian biotype.</title>
        <authorList>
            <person name="Quecine M.C."/>
            <person name="Pachon D.M.R."/>
            <person name="Bonatelli M.L."/>
            <person name="Correr F.H."/>
            <person name="Franceschini L.M."/>
            <person name="Leite T.F."/>
            <person name="Margarido G.R.A."/>
            <person name="Almeida C.A."/>
            <person name="Ferrarezi J.A."/>
            <person name="Labate C.A."/>
        </authorList>
    </citation>
    <scope>NUCLEOTIDE SEQUENCE</scope>
    <source>
        <strain evidence="1">MF-1</strain>
    </source>
</reference>
<dbReference type="EMBL" id="AVOT02006965">
    <property type="protein sequence ID" value="MBW0482867.1"/>
    <property type="molecule type" value="Genomic_DNA"/>
</dbReference>
<name>A0A9Q3CHT7_9BASI</name>